<dbReference type="EMBL" id="HG805814">
    <property type="protein sequence ID" value="CDW52073.1"/>
    <property type="molecule type" value="Genomic_DNA"/>
</dbReference>
<dbReference type="InterPro" id="IPR011032">
    <property type="entry name" value="GroES-like_sf"/>
</dbReference>
<dbReference type="GO" id="GO:0016491">
    <property type="term" value="F:oxidoreductase activity"/>
    <property type="evidence" value="ECO:0007669"/>
    <property type="project" value="InterPro"/>
</dbReference>
<dbReference type="OrthoDB" id="3509362at2759"/>
<accession>A0A077YX64</accession>
<feature type="domain" description="Enoyl reductase (ER)" evidence="1">
    <location>
        <begin position="40"/>
        <end position="372"/>
    </location>
</feature>
<dbReference type="Pfam" id="PF00107">
    <property type="entry name" value="ADH_zinc_N"/>
    <property type="match status" value="1"/>
</dbReference>
<dbReference type="AlphaFoldDB" id="A0A077YX64"/>
<dbReference type="PANTHER" id="PTHR43677:SF4">
    <property type="entry name" value="QUINONE OXIDOREDUCTASE-LIKE PROTEIN 2"/>
    <property type="match status" value="1"/>
</dbReference>
<dbReference type="InterPro" id="IPR013154">
    <property type="entry name" value="ADH-like_N"/>
</dbReference>
<evidence type="ECO:0000313" key="3">
    <source>
        <dbReference type="Proteomes" id="UP000030665"/>
    </source>
</evidence>
<organism evidence="2 3">
    <name type="scientific">Trichuris trichiura</name>
    <name type="common">Whipworm</name>
    <name type="synonym">Trichocephalus trichiurus</name>
    <dbReference type="NCBI Taxonomy" id="36087"/>
    <lineage>
        <taxon>Eukaryota</taxon>
        <taxon>Metazoa</taxon>
        <taxon>Ecdysozoa</taxon>
        <taxon>Nematoda</taxon>
        <taxon>Enoplea</taxon>
        <taxon>Dorylaimia</taxon>
        <taxon>Trichinellida</taxon>
        <taxon>Trichuridae</taxon>
        <taxon>Trichuris</taxon>
    </lineage>
</organism>
<dbReference type="InterPro" id="IPR020843">
    <property type="entry name" value="ER"/>
</dbReference>
<dbReference type="InterPro" id="IPR036291">
    <property type="entry name" value="NAD(P)-bd_dom_sf"/>
</dbReference>
<dbReference type="PANTHER" id="PTHR43677">
    <property type="entry name" value="SHORT-CHAIN DEHYDROGENASE/REDUCTASE"/>
    <property type="match status" value="1"/>
</dbReference>
<reference evidence="2" key="1">
    <citation type="submission" date="2014-01" db="EMBL/GenBank/DDBJ databases">
        <authorList>
            <person name="Aslett M."/>
        </authorList>
    </citation>
    <scope>NUCLEOTIDE SEQUENCE</scope>
</reference>
<dbReference type="STRING" id="36087.A0A077YX64"/>
<proteinExistence type="predicted"/>
<dbReference type="SUPFAM" id="SSF50129">
    <property type="entry name" value="GroES-like"/>
    <property type="match status" value="1"/>
</dbReference>
<dbReference type="Gene3D" id="3.40.50.720">
    <property type="entry name" value="NAD(P)-binding Rossmann-like Domain"/>
    <property type="match status" value="1"/>
</dbReference>
<keyword evidence="3" id="KW-1185">Reference proteome</keyword>
<dbReference type="SMART" id="SM00829">
    <property type="entry name" value="PKS_ER"/>
    <property type="match status" value="1"/>
</dbReference>
<reference evidence="2" key="2">
    <citation type="submission" date="2014-03" db="EMBL/GenBank/DDBJ databases">
        <title>The whipworm genome and dual-species transcriptomics of an intimate host-pathogen interaction.</title>
        <authorList>
            <person name="Foth B.J."/>
            <person name="Tsai I.J."/>
            <person name="Reid A.J."/>
            <person name="Bancroft A.J."/>
            <person name="Nichol S."/>
            <person name="Tracey A."/>
            <person name="Holroyd N."/>
            <person name="Cotton J.A."/>
            <person name="Stanley E.J."/>
            <person name="Zarowiecki M."/>
            <person name="Liu J.Z."/>
            <person name="Huckvale T."/>
            <person name="Cooper P.J."/>
            <person name="Grencis R.K."/>
            <person name="Berriman M."/>
        </authorList>
    </citation>
    <scope>NUCLEOTIDE SEQUENCE [LARGE SCALE GENOMIC DNA]</scope>
</reference>
<dbReference type="Gene3D" id="3.90.180.10">
    <property type="entry name" value="Medium-chain alcohol dehydrogenases, catalytic domain"/>
    <property type="match status" value="1"/>
</dbReference>
<dbReference type="InterPro" id="IPR013149">
    <property type="entry name" value="ADH-like_C"/>
</dbReference>
<dbReference type="Pfam" id="PF08240">
    <property type="entry name" value="ADH_N"/>
    <property type="match status" value="1"/>
</dbReference>
<dbReference type="SUPFAM" id="SSF51735">
    <property type="entry name" value="NAD(P)-binding Rossmann-fold domains"/>
    <property type="match status" value="1"/>
</dbReference>
<dbReference type="InterPro" id="IPR051397">
    <property type="entry name" value="Zn-ADH-like_protein"/>
</dbReference>
<name>A0A077YX64_TRITR</name>
<sequence>MALRQFRRFFAVALTQSGKLIGSHVTARNFVRNYKAVRINQLGQKAVIEEIETTPTIGDDEILVKVRSAGVNTADLLMVKGLHHYQPTVPFTPGFELTGKVASVGARVSRFKVGDRVLALMTKSLGAFATLCVVSEKNTFVLPHSIDYETACCLPAAYGSAYLALSQEHDLPKATVLVITNQGSTGLAVVDLALNVFCCKTIVACDTEAKCSTVRPFGVTSTIEYTDENLKNLALQATENKGVDLVIDTVGLLYPALDCLKPGGRYVSLGFSSCKIPEVNLQQIVKRQVSIKGVWFGGFAEYDPAGWGMLIEKILKMQDEEYISPLVGGRFKLEQVSECITISSTQWSSLKVQINEALKCIAERRFIGKVILTVPHDGEPL</sequence>
<dbReference type="GO" id="GO:0005739">
    <property type="term" value="C:mitochondrion"/>
    <property type="evidence" value="ECO:0007669"/>
    <property type="project" value="TreeGrafter"/>
</dbReference>
<evidence type="ECO:0000313" key="2">
    <source>
        <dbReference type="EMBL" id="CDW52073.1"/>
    </source>
</evidence>
<protein>
    <submittedName>
        <fullName evidence="2">Quinone oxidoreductase protein 2 like</fullName>
    </submittedName>
</protein>
<dbReference type="Proteomes" id="UP000030665">
    <property type="component" value="Unassembled WGS sequence"/>
</dbReference>
<gene>
    <name evidence="2" type="ORF">TTRE_0000033201</name>
</gene>
<evidence type="ECO:0000259" key="1">
    <source>
        <dbReference type="SMART" id="SM00829"/>
    </source>
</evidence>